<dbReference type="EMBL" id="MN739695">
    <property type="protein sequence ID" value="QHT21567.1"/>
    <property type="molecule type" value="Genomic_DNA"/>
</dbReference>
<dbReference type="Gene3D" id="3.40.50.150">
    <property type="entry name" value="Vaccinia Virus protein VP39"/>
    <property type="match status" value="1"/>
</dbReference>
<organism evidence="1">
    <name type="scientific">viral metagenome</name>
    <dbReference type="NCBI Taxonomy" id="1070528"/>
    <lineage>
        <taxon>unclassified sequences</taxon>
        <taxon>metagenomes</taxon>
        <taxon>organismal metagenomes</taxon>
    </lineage>
</organism>
<dbReference type="InterPro" id="IPR029063">
    <property type="entry name" value="SAM-dependent_MTases_sf"/>
</dbReference>
<protein>
    <submittedName>
        <fullName evidence="1">Uncharacterized protein</fullName>
    </submittedName>
</protein>
<accession>A0A6C0DXH6</accession>
<dbReference type="SUPFAM" id="SSF53335">
    <property type="entry name" value="S-adenosyl-L-methionine-dependent methyltransferases"/>
    <property type="match status" value="1"/>
</dbReference>
<dbReference type="AlphaFoldDB" id="A0A6C0DXH6"/>
<name>A0A6C0DXH6_9ZZZZ</name>
<sequence>MKSNKQELGQFYTTNQEYILQGMKIPDNIKTIIEPFTGNGDLLTFIEKEKYIIECYDIDPKKKYIIKKNTIKNPPNYKDKYLITNPPYLARNKSKDKTLFDIYDVNDLYKCVIKEILTNVCIGGILIIPLNFWSSIRLADIELRKSFLEVYDIILLNIFEEQVFDDTTYTICSFQFELKKTNLNKLNIMIYPAKIKIETELNKTNNFMIGGDIYNLPLKNIYKITRLTKKKDKESTNILVKCIDDNMNNQIGLSFVDDKDVYIDNTPNQTARTYATLIIEPKIEKDKQKQLINKFNSYLTKHRTKYNSLFLTNYRESKDIARKRISFDLVYSISGYILENFDDI</sequence>
<evidence type="ECO:0000313" key="1">
    <source>
        <dbReference type="EMBL" id="QHT21567.1"/>
    </source>
</evidence>
<reference evidence="1" key="1">
    <citation type="journal article" date="2020" name="Nature">
        <title>Giant virus diversity and host interactions through global metagenomics.</title>
        <authorList>
            <person name="Schulz F."/>
            <person name="Roux S."/>
            <person name="Paez-Espino D."/>
            <person name="Jungbluth S."/>
            <person name="Walsh D.A."/>
            <person name="Denef V.J."/>
            <person name="McMahon K.D."/>
            <person name="Konstantinidis K.T."/>
            <person name="Eloe-Fadrosh E.A."/>
            <person name="Kyrpides N.C."/>
            <person name="Woyke T."/>
        </authorList>
    </citation>
    <scope>NUCLEOTIDE SEQUENCE</scope>
    <source>
        <strain evidence="1">GVMAG-M-3300023179-103</strain>
    </source>
</reference>
<proteinExistence type="predicted"/>